<dbReference type="RefSeq" id="XP_033595376.1">
    <property type="nucleotide sequence ID" value="XM_033739991.1"/>
</dbReference>
<evidence type="ECO:0000313" key="3">
    <source>
        <dbReference type="Proteomes" id="UP000799437"/>
    </source>
</evidence>
<gene>
    <name evidence="2" type="ORF">EJ05DRAFT_234233</name>
</gene>
<sequence>MMRCHTFRTPAPRSLNARPNLVPLLGRLKKQVDVFIDRMNPLASTKSPLPVPENPLDHRRPKKRQRTDVDEGKPTVPIYARPARSHVQPLKAKRTIPNAIIMLVLALGAVSHGDNPIRGALNPRKEVRQP</sequence>
<name>A0A6A6VRZ0_9PEZI</name>
<proteinExistence type="predicted"/>
<evidence type="ECO:0000313" key="2">
    <source>
        <dbReference type="EMBL" id="KAF2752925.1"/>
    </source>
</evidence>
<organism evidence="2 3">
    <name type="scientific">Pseudovirgaria hyperparasitica</name>
    <dbReference type="NCBI Taxonomy" id="470096"/>
    <lineage>
        <taxon>Eukaryota</taxon>
        <taxon>Fungi</taxon>
        <taxon>Dikarya</taxon>
        <taxon>Ascomycota</taxon>
        <taxon>Pezizomycotina</taxon>
        <taxon>Dothideomycetes</taxon>
        <taxon>Dothideomycetes incertae sedis</taxon>
        <taxon>Acrospermales</taxon>
        <taxon>Acrospermaceae</taxon>
        <taxon>Pseudovirgaria</taxon>
    </lineage>
</organism>
<dbReference type="GeneID" id="54481045"/>
<protein>
    <submittedName>
        <fullName evidence="2">Uncharacterized protein</fullName>
    </submittedName>
</protein>
<dbReference type="AlphaFoldDB" id="A0A6A6VRZ0"/>
<reference evidence="2" key="1">
    <citation type="journal article" date="2020" name="Stud. Mycol.">
        <title>101 Dothideomycetes genomes: a test case for predicting lifestyles and emergence of pathogens.</title>
        <authorList>
            <person name="Haridas S."/>
            <person name="Albert R."/>
            <person name="Binder M."/>
            <person name="Bloem J."/>
            <person name="Labutti K."/>
            <person name="Salamov A."/>
            <person name="Andreopoulos B."/>
            <person name="Baker S."/>
            <person name="Barry K."/>
            <person name="Bills G."/>
            <person name="Bluhm B."/>
            <person name="Cannon C."/>
            <person name="Castanera R."/>
            <person name="Culley D."/>
            <person name="Daum C."/>
            <person name="Ezra D."/>
            <person name="Gonzalez J."/>
            <person name="Henrissat B."/>
            <person name="Kuo A."/>
            <person name="Liang C."/>
            <person name="Lipzen A."/>
            <person name="Lutzoni F."/>
            <person name="Magnuson J."/>
            <person name="Mondo S."/>
            <person name="Nolan M."/>
            <person name="Ohm R."/>
            <person name="Pangilinan J."/>
            <person name="Park H.-J."/>
            <person name="Ramirez L."/>
            <person name="Alfaro M."/>
            <person name="Sun H."/>
            <person name="Tritt A."/>
            <person name="Yoshinaga Y."/>
            <person name="Zwiers L.-H."/>
            <person name="Turgeon B."/>
            <person name="Goodwin S."/>
            <person name="Spatafora J."/>
            <person name="Crous P."/>
            <person name="Grigoriev I."/>
        </authorList>
    </citation>
    <scope>NUCLEOTIDE SEQUENCE</scope>
    <source>
        <strain evidence="2">CBS 121739</strain>
    </source>
</reference>
<dbReference type="EMBL" id="ML996590">
    <property type="protein sequence ID" value="KAF2752925.1"/>
    <property type="molecule type" value="Genomic_DNA"/>
</dbReference>
<dbReference type="Proteomes" id="UP000799437">
    <property type="component" value="Unassembled WGS sequence"/>
</dbReference>
<accession>A0A6A6VRZ0</accession>
<feature type="region of interest" description="Disordered" evidence="1">
    <location>
        <begin position="42"/>
        <end position="90"/>
    </location>
</feature>
<keyword evidence="3" id="KW-1185">Reference proteome</keyword>
<evidence type="ECO:0000256" key="1">
    <source>
        <dbReference type="SAM" id="MobiDB-lite"/>
    </source>
</evidence>
<dbReference type="OrthoDB" id="5244761at2759"/>